<evidence type="ECO:0000256" key="1">
    <source>
        <dbReference type="SAM" id="Phobius"/>
    </source>
</evidence>
<keyword evidence="1" id="KW-1133">Transmembrane helix</keyword>
<keyword evidence="1" id="KW-0812">Transmembrane</keyword>
<feature type="transmembrane region" description="Helical" evidence="1">
    <location>
        <begin position="87"/>
        <end position="106"/>
    </location>
</feature>
<comment type="caution">
    <text evidence="2">The sequence shown here is derived from an EMBL/GenBank/DDBJ whole genome shotgun (WGS) entry which is preliminary data.</text>
</comment>
<dbReference type="Proteomes" id="UP000220102">
    <property type="component" value="Unassembled WGS sequence"/>
</dbReference>
<organism evidence="2 3">
    <name type="scientific">Longibacter salinarum</name>
    <dbReference type="NCBI Taxonomy" id="1850348"/>
    <lineage>
        <taxon>Bacteria</taxon>
        <taxon>Pseudomonadati</taxon>
        <taxon>Rhodothermota</taxon>
        <taxon>Rhodothermia</taxon>
        <taxon>Rhodothermales</taxon>
        <taxon>Salisaetaceae</taxon>
        <taxon>Longibacter</taxon>
    </lineage>
</organism>
<protein>
    <submittedName>
        <fullName evidence="2">Uncharacterized protein</fullName>
    </submittedName>
</protein>
<evidence type="ECO:0000313" key="3">
    <source>
        <dbReference type="Proteomes" id="UP000220102"/>
    </source>
</evidence>
<gene>
    <name evidence="2" type="ORF">CRI94_08365</name>
</gene>
<dbReference type="OrthoDB" id="9792840at2"/>
<dbReference type="RefSeq" id="WP_098075211.1">
    <property type="nucleotide sequence ID" value="NZ_PDEQ01000003.1"/>
</dbReference>
<name>A0A2A8CZN9_9BACT</name>
<feature type="transmembrane region" description="Helical" evidence="1">
    <location>
        <begin position="12"/>
        <end position="33"/>
    </location>
</feature>
<keyword evidence="3" id="KW-1185">Reference proteome</keyword>
<feature type="transmembrane region" description="Helical" evidence="1">
    <location>
        <begin position="45"/>
        <end position="62"/>
    </location>
</feature>
<feature type="transmembrane region" description="Helical" evidence="1">
    <location>
        <begin position="113"/>
        <end position="131"/>
    </location>
</feature>
<keyword evidence="1" id="KW-0472">Membrane</keyword>
<sequence length="361" mass="39168">MLPEWAPNLLVFAGHAPLVLLATGLVIDLFVLLRPKWDAGPAAATSVYVAAGVAAVIVYLAGPDAVASVYQVDGVTTVFEQHVTFRWYTLLFATIYGLVRLGLSFLPAVQELMITQVILVLVAAGGIYLSWQTTTAQAELVHRYGVGVQPVAEVRQQQAEEEEATPQGFTEREDAWSWTPTTPGAWKDAMTWVDGAPTDVQSFIFQPEGDGPPGLALYLRDATVLFTAPVEMRTADIRASLNVDAFDGTVSIVHNVRGAAFYDYLQLDENRLRLARREGSAVRVQDAADYGLQGWRSYRLIVERADRSGFVGDQMVVSGSDTPASPGTVGLRLSGTGLVRLRSMAVQPIPVEATEDTTDQQ</sequence>
<proteinExistence type="predicted"/>
<accession>A0A2A8CZN9</accession>
<dbReference type="EMBL" id="PDEQ01000003">
    <property type="protein sequence ID" value="PEN14047.1"/>
    <property type="molecule type" value="Genomic_DNA"/>
</dbReference>
<dbReference type="AlphaFoldDB" id="A0A2A8CZN9"/>
<evidence type="ECO:0000313" key="2">
    <source>
        <dbReference type="EMBL" id="PEN14047.1"/>
    </source>
</evidence>
<reference evidence="2 3" key="1">
    <citation type="submission" date="2017-10" db="EMBL/GenBank/DDBJ databases">
        <title>Draft genome of Longibacter Salinarum.</title>
        <authorList>
            <person name="Goh K.M."/>
            <person name="Shamsir M.S."/>
            <person name="Lim S.W."/>
        </authorList>
    </citation>
    <scope>NUCLEOTIDE SEQUENCE [LARGE SCALE GENOMIC DNA]</scope>
    <source>
        <strain evidence="2 3">KCTC 52045</strain>
    </source>
</reference>